<protein>
    <recommendedName>
        <fullName evidence="7">Trafficking protein particle complex subunit</fullName>
    </recommendedName>
</protein>
<proteinExistence type="inferred from homology"/>
<gene>
    <name evidence="8" type="ORF">CAOG_001561</name>
</gene>
<comment type="subcellular location">
    <subcellularLocation>
        <location evidence="7">Endoplasmic reticulum</location>
    </subcellularLocation>
    <subcellularLocation>
        <location evidence="7">Golgi apparatus</location>
        <location evidence="7">cis-Golgi network</location>
    </subcellularLocation>
</comment>
<keyword evidence="9" id="KW-1185">Reference proteome</keyword>
<keyword evidence="3 7" id="KW-0931">ER-Golgi transport</keyword>
<dbReference type="SMART" id="SM01399">
    <property type="entry name" value="Sybindin"/>
    <property type="match status" value="1"/>
</dbReference>
<evidence type="ECO:0000256" key="2">
    <source>
        <dbReference type="ARBA" id="ARBA00022824"/>
    </source>
</evidence>
<dbReference type="SUPFAM" id="SSF64356">
    <property type="entry name" value="SNARE-like"/>
    <property type="match status" value="1"/>
</dbReference>
<evidence type="ECO:0000256" key="5">
    <source>
        <dbReference type="ARBA" id="ARBA00038167"/>
    </source>
</evidence>
<dbReference type="FunCoup" id="A0A0D2WJI5">
    <property type="interactions" value="115"/>
</dbReference>
<dbReference type="EMBL" id="KE346361">
    <property type="protein sequence ID" value="KJE90220.1"/>
    <property type="molecule type" value="Genomic_DNA"/>
</dbReference>
<evidence type="ECO:0000256" key="1">
    <source>
        <dbReference type="ARBA" id="ARBA00022448"/>
    </source>
</evidence>
<dbReference type="FunFam" id="3.30.450.70:FF:000004">
    <property type="entry name" value="Trafficking protein particle complex 1"/>
    <property type="match status" value="1"/>
</dbReference>
<dbReference type="AlphaFoldDB" id="A0A0D2WJI5"/>
<evidence type="ECO:0000313" key="8">
    <source>
        <dbReference type="EMBL" id="KJE90220.1"/>
    </source>
</evidence>
<dbReference type="RefSeq" id="XP_004364429.2">
    <property type="nucleotide sequence ID" value="XM_004364372.2"/>
</dbReference>
<dbReference type="PANTHER" id="PTHR23249:SF16">
    <property type="entry name" value="TRAFFICKING PROTEIN PARTICLE COMPLEX SUBUNIT 1"/>
    <property type="match status" value="1"/>
</dbReference>
<dbReference type="eggNOG" id="KOG3368">
    <property type="taxonomic scope" value="Eukaryota"/>
</dbReference>
<evidence type="ECO:0000256" key="6">
    <source>
        <dbReference type="ARBA" id="ARBA00062874"/>
    </source>
</evidence>
<comment type="subunit">
    <text evidence="6">Part of the multisubunit transport protein particle (TRAPP) complex. The heterodimer TRAPPC6B-TRAPPC3 interacts with TRAPPC1 likely providing a core for TRAPP complex formation.</text>
</comment>
<organism evidence="8 9">
    <name type="scientific">Capsaspora owczarzaki (strain ATCC 30864)</name>
    <dbReference type="NCBI Taxonomy" id="595528"/>
    <lineage>
        <taxon>Eukaryota</taxon>
        <taxon>Filasterea</taxon>
        <taxon>Capsaspora</taxon>
    </lineage>
</organism>
<dbReference type="GO" id="GO:0005783">
    <property type="term" value="C:endoplasmic reticulum"/>
    <property type="evidence" value="ECO:0007669"/>
    <property type="project" value="UniProtKB-SubCell"/>
</dbReference>
<keyword evidence="1 7" id="KW-0813">Transport</keyword>
<evidence type="ECO:0000256" key="4">
    <source>
        <dbReference type="ARBA" id="ARBA00023034"/>
    </source>
</evidence>
<dbReference type="GO" id="GO:0005794">
    <property type="term" value="C:Golgi apparatus"/>
    <property type="evidence" value="ECO:0007669"/>
    <property type="project" value="UniProtKB-SubCell"/>
</dbReference>
<dbReference type="Proteomes" id="UP000008743">
    <property type="component" value="Unassembled WGS sequence"/>
</dbReference>
<dbReference type="GO" id="GO:0006888">
    <property type="term" value="P:endoplasmic reticulum to Golgi vesicle-mediated transport"/>
    <property type="evidence" value="ECO:0007669"/>
    <property type="project" value="UniProtKB-UniRule"/>
</dbReference>
<dbReference type="GO" id="GO:0030008">
    <property type="term" value="C:TRAPP complex"/>
    <property type="evidence" value="ECO:0007669"/>
    <property type="project" value="UniProtKB-UniRule"/>
</dbReference>
<comment type="similarity">
    <text evidence="5">Belongs to the TRAPP small subunits family. BET5 subfamily.</text>
</comment>
<dbReference type="InterPro" id="IPR007233">
    <property type="entry name" value="TRAPPC"/>
</dbReference>
<evidence type="ECO:0000256" key="3">
    <source>
        <dbReference type="ARBA" id="ARBA00022892"/>
    </source>
</evidence>
<dbReference type="OrthoDB" id="246406at2759"/>
<dbReference type="CDD" id="cd14855">
    <property type="entry name" value="TRAPPC1_MUM2"/>
    <property type="match status" value="1"/>
</dbReference>
<dbReference type="STRING" id="595528.A0A0D2WJI5"/>
<dbReference type="InParanoid" id="A0A0D2WJI5"/>
<evidence type="ECO:0000256" key="7">
    <source>
        <dbReference type="RuleBase" id="RU366065"/>
    </source>
</evidence>
<keyword evidence="2 7" id="KW-0256">Endoplasmic reticulum</keyword>
<sequence length="141" mass="16412">MIFNLYIFDRSGTCVYYSEYHRPRKATLSQDEEFKLTYGMLHSIKSFVTRISPKPVREGLHYYKTSTYKLNYFETLTGLKIVLNTDPGVGDIHDLLQQIYSQIYVEYVVKNPLCTPGEKITSELFETRLNALITSLPYFAT</sequence>
<reference evidence="9" key="1">
    <citation type="submission" date="2011-02" db="EMBL/GenBank/DDBJ databases">
        <title>The Genome Sequence of Capsaspora owczarzaki ATCC 30864.</title>
        <authorList>
            <person name="Russ C."/>
            <person name="Cuomo C."/>
            <person name="Burger G."/>
            <person name="Gray M.W."/>
            <person name="Holland P.W.H."/>
            <person name="King N."/>
            <person name="Lang F.B.F."/>
            <person name="Roger A.J."/>
            <person name="Ruiz-Trillo I."/>
            <person name="Young S.K."/>
            <person name="Zeng Q."/>
            <person name="Gargeya S."/>
            <person name="Alvarado L."/>
            <person name="Berlin A."/>
            <person name="Chapman S.B."/>
            <person name="Chen Z."/>
            <person name="Freedman E."/>
            <person name="Gellesch M."/>
            <person name="Goldberg J."/>
            <person name="Griggs A."/>
            <person name="Gujja S."/>
            <person name="Heilman E."/>
            <person name="Heiman D."/>
            <person name="Howarth C."/>
            <person name="Mehta T."/>
            <person name="Neiman D."/>
            <person name="Pearson M."/>
            <person name="Roberts A."/>
            <person name="Saif S."/>
            <person name="Shea T."/>
            <person name="Shenoy N."/>
            <person name="Sisk P."/>
            <person name="Stolte C."/>
            <person name="Sykes S."/>
            <person name="White J."/>
            <person name="Yandava C."/>
            <person name="Haas B."/>
            <person name="Nusbaum C."/>
            <person name="Birren B."/>
        </authorList>
    </citation>
    <scope>NUCLEOTIDE SEQUENCE</scope>
    <source>
        <strain evidence="9">ATCC 30864</strain>
    </source>
</reference>
<dbReference type="InterPro" id="IPR011012">
    <property type="entry name" value="Longin-like_dom_sf"/>
</dbReference>
<name>A0A0D2WJI5_CAPO3</name>
<dbReference type="PANTHER" id="PTHR23249">
    <property type="entry name" value="TRAFFICKING PROTEIN PARTICLE COMPLEX SUBUNIT"/>
    <property type="match status" value="1"/>
</dbReference>
<keyword evidence="4 7" id="KW-0333">Golgi apparatus</keyword>
<dbReference type="PhylomeDB" id="A0A0D2WJI5"/>
<dbReference type="Pfam" id="PF04099">
    <property type="entry name" value="Sybindin"/>
    <property type="match status" value="1"/>
</dbReference>
<dbReference type="Gene3D" id="3.30.450.70">
    <property type="match status" value="1"/>
</dbReference>
<evidence type="ECO:0000313" key="9">
    <source>
        <dbReference type="Proteomes" id="UP000008743"/>
    </source>
</evidence>
<accession>A0A0D2WJI5</accession>